<sequence length="295" mass="32359">MNKTRLLYSLLLILALIVPQQLSAYTNDRPANNYNASLTRTKVTSNGYIGIKATVKIPQTYTLHNYSPTAGDYLAFYVGFNNLSGGSVAECGMSRSSSRPGGFEPGCKFAGGSPWDPDGGDTVKTFVTTETAIGTDKFQSGQQTVTFTLEYNPSTGNATYYIASPNAPNGNTYFTHTRNLGTGKTFNVKFTNDTYDHSYNDGAAYTKISYSQMDWTNVQVKKSDGTWVPFTEANGFTSTNTESIVGWSSNGNSLQPGYKNFYSIYYYNCYNTKYVSFEANENKNIPSACGTKEVS</sequence>
<dbReference type="RefSeq" id="WP_120114111.1">
    <property type="nucleotide sequence ID" value="NZ_QXQB01000007.1"/>
</dbReference>
<evidence type="ECO:0000313" key="3">
    <source>
        <dbReference type="Proteomes" id="UP000267798"/>
    </source>
</evidence>
<dbReference type="Proteomes" id="UP000267798">
    <property type="component" value="Unassembled WGS sequence"/>
</dbReference>
<organism evidence="2 3">
    <name type="scientific">Paenibacillus pinisoli</name>
    <dbReference type="NCBI Taxonomy" id="1276110"/>
    <lineage>
        <taxon>Bacteria</taxon>
        <taxon>Bacillati</taxon>
        <taxon>Bacillota</taxon>
        <taxon>Bacilli</taxon>
        <taxon>Bacillales</taxon>
        <taxon>Paenibacillaceae</taxon>
        <taxon>Paenibacillus</taxon>
    </lineage>
</organism>
<evidence type="ECO:0000313" key="2">
    <source>
        <dbReference type="EMBL" id="RJX37114.1"/>
    </source>
</evidence>
<proteinExistence type="predicted"/>
<gene>
    <name evidence="2" type="ORF">D3P09_24700</name>
</gene>
<evidence type="ECO:0000256" key="1">
    <source>
        <dbReference type="SAM" id="SignalP"/>
    </source>
</evidence>
<reference evidence="2 3" key="1">
    <citation type="submission" date="2018-09" db="EMBL/GenBank/DDBJ databases">
        <title>Paenibacillus aracenensis nov. sp. isolated from a cave in southern Spain.</title>
        <authorList>
            <person name="Jurado V."/>
            <person name="Gutierrez-Patricio S."/>
            <person name="Gonzalez-Pimentel J.L."/>
            <person name="Miller A.Z."/>
            <person name="Laiz L."/>
            <person name="Saiz-Jimenez C."/>
        </authorList>
    </citation>
    <scope>NUCLEOTIDE SEQUENCE [LARGE SCALE GENOMIC DNA]</scope>
    <source>
        <strain evidence="2 3">JCM 19203</strain>
    </source>
</reference>
<comment type="caution">
    <text evidence="2">The sequence shown here is derived from an EMBL/GenBank/DDBJ whole genome shotgun (WGS) entry which is preliminary data.</text>
</comment>
<keyword evidence="3" id="KW-1185">Reference proteome</keyword>
<name>A0A3A6PSZ8_9BACL</name>
<dbReference type="EMBL" id="QXQB01000007">
    <property type="protein sequence ID" value="RJX37114.1"/>
    <property type="molecule type" value="Genomic_DNA"/>
</dbReference>
<accession>A0A3A6PSZ8</accession>
<protein>
    <submittedName>
        <fullName evidence="2">Uncharacterized protein</fullName>
    </submittedName>
</protein>
<feature type="chain" id="PRO_5017486999" evidence="1">
    <location>
        <begin position="25"/>
        <end position="295"/>
    </location>
</feature>
<dbReference type="AlphaFoldDB" id="A0A3A6PSZ8"/>
<feature type="signal peptide" evidence="1">
    <location>
        <begin position="1"/>
        <end position="24"/>
    </location>
</feature>
<keyword evidence="1" id="KW-0732">Signal</keyword>